<dbReference type="Gene3D" id="1.25.10.10">
    <property type="entry name" value="Leucine-rich Repeat Variant"/>
    <property type="match status" value="2"/>
</dbReference>
<evidence type="ECO:0000313" key="3">
    <source>
        <dbReference type="Proteomes" id="UP000887013"/>
    </source>
</evidence>
<reference evidence="2" key="1">
    <citation type="submission" date="2020-08" db="EMBL/GenBank/DDBJ databases">
        <title>Multicomponent nature underlies the extraordinary mechanical properties of spider dragline silk.</title>
        <authorList>
            <person name="Kono N."/>
            <person name="Nakamura H."/>
            <person name="Mori M."/>
            <person name="Yoshida Y."/>
            <person name="Ohtoshi R."/>
            <person name="Malay A.D."/>
            <person name="Moran D.A.P."/>
            <person name="Tomita M."/>
            <person name="Numata K."/>
            <person name="Arakawa K."/>
        </authorList>
    </citation>
    <scope>NUCLEOTIDE SEQUENCE</scope>
</reference>
<dbReference type="OrthoDB" id="6425784at2759"/>
<dbReference type="GO" id="GO:0044782">
    <property type="term" value="P:cilium organization"/>
    <property type="evidence" value="ECO:0007669"/>
    <property type="project" value="TreeGrafter"/>
</dbReference>
<dbReference type="Proteomes" id="UP000887013">
    <property type="component" value="Unassembled WGS sequence"/>
</dbReference>
<gene>
    <name evidence="2" type="primary">NCL1_11678</name>
    <name evidence="2" type="ORF">NPIL_600681</name>
</gene>
<feature type="repeat" description="ARM" evidence="1">
    <location>
        <begin position="677"/>
        <end position="719"/>
    </location>
</feature>
<keyword evidence="3" id="KW-1185">Reference proteome</keyword>
<dbReference type="SUPFAM" id="SSF48371">
    <property type="entry name" value="ARM repeat"/>
    <property type="match status" value="1"/>
</dbReference>
<evidence type="ECO:0000313" key="2">
    <source>
        <dbReference type="EMBL" id="GFT04201.1"/>
    </source>
</evidence>
<comment type="caution">
    <text evidence="2">The sequence shown here is derived from an EMBL/GenBank/DDBJ whole genome shotgun (WGS) entry which is preliminary data.</text>
</comment>
<name>A0A8X6NBF0_NEPPI</name>
<dbReference type="PANTHER" id="PTHR21356:SF1">
    <property type="entry name" value="ARMADILLO REPEAT-CONTAINING PROTEIN 2"/>
    <property type="match status" value="1"/>
</dbReference>
<dbReference type="PROSITE" id="PS50176">
    <property type="entry name" value="ARM_REPEAT"/>
    <property type="match status" value="1"/>
</dbReference>
<organism evidence="2 3">
    <name type="scientific">Nephila pilipes</name>
    <name type="common">Giant wood spider</name>
    <name type="synonym">Nephila maculata</name>
    <dbReference type="NCBI Taxonomy" id="299642"/>
    <lineage>
        <taxon>Eukaryota</taxon>
        <taxon>Metazoa</taxon>
        <taxon>Ecdysozoa</taxon>
        <taxon>Arthropoda</taxon>
        <taxon>Chelicerata</taxon>
        <taxon>Arachnida</taxon>
        <taxon>Araneae</taxon>
        <taxon>Araneomorphae</taxon>
        <taxon>Entelegynae</taxon>
        <taxon>Araneoidea</taxon>
        <taxon>Nephilidae</taxon>
        <taxon>Nephila</taxon>
    </lineage>
</organism>
<dbReference type="InterPro" id="IPR016024">
    <property type="entry name" value="ARM-type_fold"/>
</dbReference>
<dbReference type="AlphaFoldDB" id="A0A8X6NBF0"/>
<evidence type="ECO:0000256" key="1">
    <source>
        <dbReference type="PROSITE-ProRule" id="PRU00259"/>
    </source>
</evidence>
<dbReference type="InterPro" id="IPR000225">
    <property type="entry name" value="Armadillo"/>
</dbReference>
<dbReference type="PANTHER" id="PTHR21356">
    <property type="entry name" value="ARMADILLO REPEAT CONTAINING 2"/>
    <property type="match status" value="1"/>
</dbReference>
<accession>A0A8X6NBF0</accession>
<sequence>MEETFQKNSYFPFYAHPMDQKRSVKIIKEVKAEIKKIESRRPSSPFTSRSIQSALYSELKQPSRPSSCSSIKSLKYEPEESFNLPSRRLSPILSQKIVDADVKLEPIVTKPIFTNRRGSNTNMKALIEKSLTVFPPLPYEEKISSYTAKSLSGSLEKLDICPTSQNSLLTNNASSIHDTKYSSFEVESSASCGQRSSSSIVPNNDRLNDKKEEKAIQQLSDELTSLLPSLEKYIRLGNKKKEEDAVFIVKNIYAALEKRNAFLLMFESRLPLLKLLFKLLDTNFPVLSLHIVKLLLEMKIKDKNLCNIIRLITKLVKDQDVDLRKYQLIDPITEVIYNTSVGTNCEAVVNGLRILRTLMTKQKFDVQQKEKCVFVLFHHLMESNSMLSSNEKFDGRYEEVIYVIMIFLKHLLEDKISWKFFIEMEHLTELLKGLKYSQNIQNVNLITCLISKIVDEEDGCLAMAQCSNGDFQEFLSLLEAYRYDVDVTLQIAFIIGNLVSVNENIALAFVKSANFLSVLIVLGEYISEHIQFKESVSDCFKSEKFRLACGDRNLRQDIFEVVLKILCIFANICLHSNAGSCLAKQSDILSNLLAIIRAYAERDSVSETKTVLHSFLVIIGNISYYLESNSELCIKTTTSVTPFLDDCFSFEVRLEAAHVLRNVTRSSEVREYIQEHNFLPALIKLLNEDDKDFRFVAYGIVMNILIDESSHQIFYEEEGVTKIIHTLHLCADRDWKTCAVLCQILWNYFKRKNGSALISKMEIQHLIKYLSYAIYNEINEMKNDNSDYHNEWKRDFCPVAMKLLDLLRNKNSTDS</sequence>
<dbReference type="EMBL" id="BMAW01007544">
    <property type="protein sequence ID" value="GFT04201.1"/>
    <property type="molecule type" value="Genomic_DNA"/>
</dbReference>
<protein>
    <submittedName>
        <fullName evidence="2">Armadillo repeat-containing protein 2</fullName>
    </submittedName>
</protein>
<proteinExistence type="predicted"/>
<dbReference type="InterPro" id="IPR011989">
    <property type="entry name" value="ARM-like"/>
</dbReference>
<dbReference type="InterPro" id="IPR038905">
    <property type="entry name" value="ARMC2"/>
</dbReference>